<dbReference type="OrthoDB" id="9916903at2"/>
<reference evidence="2 3" key="1">
    <citation type="submission" date="2019-07" db="EMBL/GenBank/DDBJ databases">
        <authorList>
            <person name="Huq M.A."/>
        </authorList>
    </citation>
    <scope>NUCLEOTIDE SEQUENCE [LARGE SCALE GENOMIC DNA]</scope>
    <source>
        <strain evidence="2 3">MAH-3</strain>
    </source>
</reference>
<keyword evidence="1" id="KW-0472">Membrane</keyword>
<organism evidence="2 3">
    <name type="scientific">Fluviicola chungangensis</name>
    <dbReference type="NCBI Taxonomy" id="2597671"/>
    <lineage>
        <taxon>Bacteria</taxon>
        <taxon>Pseudomonadati</taxon>
        <taxon>Bacteroidota</taxon>
        <taxon>Flavobacteriia</taxon>
        <taxon>Flavobacteriales</taxon>
        <taxon>Crocinitomicaceae</taxon>
        <taxon>Fluviicola</taxon>
    </lineage>
</organism>
<sequence>MIRIKRFQRTLIILLAAINSLFYSSSRSYSLPEILSNTFIFTGMVTLFVFSYVYIQNSSRRKKAKVKS</sequence>
<keyword evidence="1" id="KW-1133">Transmembrane helix</keyword>
<name>A0A556MP12_9FLAO</name>
<evidence type="ECO:0000313" key="2">
    <source>
        <dbReference type="EMBL" id="TSJ41548.1"/>
    </source>
</evidence>
<dbReference type="RefSeq" id="WP_144333809.1">
    <property type="nucleotide sequence ID" value="NZ_VLPL01000007.1"/>
</dbReference>
<dbReference type="AlphaFoldDB" id="A0A556MP12"/>
<gene>
    <name evidence="2" type="ORF">FO442_13875</name>
</gene>
<feature type="transmembrane region" description="Helical" evidence="1">
    <location>
        <begin position="34"/>
        <end position="55"/>
    </location>
</feature>
<protein>
    <submittedName>
        <fullName evidence="2">Uncharacterized protein</fullName>
    </submittedName>
</protein>
<accession>A0A556MP12</accession>
<keyword evidence="1" id="KW-0812">Transmembrane</keyword>
<evidence type="ECO:0000256" key="1">
    <source>
        <dbReference type="SAM" id="Phobius"/>
    </source>
</evidence>
<proteinExistence type="predicted"/>
<dbReference type="EMBL" id="VLPL01000007">
    <property type="protein sequence ID" value="TSJ41548.1"/>
    <property type="molecule type" value="Genomic_DNA"/>
</dbReference>
<dbReference type="Proteomes" id="UP000316008">
    <property type="component" value="Unassembled WGS sequence"/>
</dbReference>
<evidence type="ECO:0000313" key="3">
    <source>
        <dbReference type="Proteomes" id="UP000316008"/>
    </source>
</evidence>
<keyword evidence="3" id="KW-1185">Reference proteome</keyword>
<comment type="caution">
    <text evidence="2">The sequence shown here is derived from an EMBL/GenBank/DDBJ whole genome shotgun (WGS) entry which is preliminary data.</text>
</comment>